<dbReference type="InterPro" id="IPR036188">
    <property type="entry name" value="FAD/NAD-bd_sf"/>
</dbReference>
<sequence length="239" mass="26293">ENVVTTLEFERLICAGGPTDGHFVRPSDGRTPKRIGFIQCIGSRAYKRGHPYCSNVCCMNTVKDGLLLKEHYPDTEITVFYIDIRAVGKGFEDLFMRSKKMGVRYLRGLPDHIIEDPDTGNLRLKVENTTAGRIEEFEFDMLVLSVGLEPRQDGEQLRRILSLSQTSDGFLAECHPKLMPVDAPTRGVFLAGCVEAPKDIKDSVTQASAAAARAGVILSASKIKLEAATAVVDKEKCTC</sequence>
<dbReference type="EMBL" id="BARS01050292">
    <property type="protein sequence ID" value="GAG47072.1"/>
    <property type="molecule type" value="Genomic_DNA"/>
</dbReference>
<dbReference type="GO" id="GO:0051539">
    <property type="term" value="F:4 iron, 4 sulfur cluster binding"/>
    <property type="evidence" value="ECO:0007669"/>
    <property type="project" value="UniProtKB-KW"/>
</dbReference>
<feature type="non-terminal residue" evidence="6">
    <location>
        <position position="1"/>
    </location>
</feature>
<keyword evidence="5" id="KW-0411">Iron-sulfur</keyword>
<evidence type="ECO:0000313" key="6">
    <source>
        <dbReference type="EMBL" id="GAG47072.1"/>
    </source>
</evidence>
<keyword evidence="3" id="KW-0560">Oxidoreductase</keyword>
<dbReference type="PANTHER" id="PTHR43498">
    <property type="entry name" value="FERREDOXIN:COB-COM HETERODISULFIDE REDUCTASE SUBUNIT A"/>
    <property type="match status" value="1"/>
</dbReference>
<dbReference type="InterPro" id="IPR039650">
    <property type="entry name" value="HdrA-like"/>
</dbReference>
<feature type="non-terminal residue" evidence="6">
    <location>
        <position position="239"/>
    </location>
</feature>
<organism evidence="6">
    <name type="scientific">marine sediment metagenome</name>
    <dbReference type="NCBI Taxonomy" id="412755"/>
    <lineage>
        <taxon>unclassified sequences</taxon>
        <taxon>metagenomes</taxon>
        <taxon>ecological metagenomes</taxon>
    </lineage>
</organism>
<comment type="caution">
    <text evidence="6">The sequence shown here is derived from an EMBL/GenBank/DDBJ whole genome shotgun (WGS) entry which is preliminary data.</text>
</comment>
<dbReference type="PANTHER" id="PTHR43498:SF1">
    <property type="entry name" value="COB--COM HETERODISULFIDE REDUCTASE IRON-SULFUR SUBUNIT A"/>
    <property type="match status" value="1"/>
</dbReference>
<evidence type="ECO:0000256" key="4">
    <source>
        <dbReference type="ARBA" id="ARBA00023004"/>
    </source>
</evidence>
<evidence type="ECO:0000256" key="5">
    <source>
        <dbReference type="ARBA" id="ARBA00023014"/>
    </source>
</evidence>
<proteinExistence type="predicted"/>
<keyword evidence="4" id="KW-0408">Iron</keyword>
<gene>
    <name evidence="6" type="ORF">S01H1_75104</name>
</gene>
<evidence type="ECO:0000256" key="3">
    <source>
        <dbReference type="ARBA" id="ARBA00023002"/>
    </source>
</evidence>
<dbReference type="SUPFAM" id="SSF51905">
    <property type="entry name" value="FAD/NAD(P)-binding domain"/>
    <property type="match status" value="1"/>
</dbReference>
<evidence type="ECO:0008006" key="7">
    <source>
        <dbReference type="Google" id="ProtNLM"/>
    </source>
</evidence>
<evidence type="ECO:0000256" key="2">
    <source>
        <dbReference type="ARBA" id="ARBA00022723"/>
    </source>
</evidence>
<evidence type="ECO:0000256" key="1">
    <source>
        <dbReference type="ARBA" id="ARBA00022485"/>
    </source>
</evidence>
<reference evidence="6" key="1">
    <citation type="journal article" date="2014" name="Front. Microbiol.">
        <title>High frequency of phylogenetically diverse reductive dehalogenase-homologous genes in deep subseafloor sedimentary metagenomes.</title>
        <authorList>
            <person name="Kawai M."/>
            <person name="Futagami T."/>
            <person name="Toyoda A."/>
            <person name="Takaki Y."/>
            <person name="Nishi S."/>
            <person name="Hori S."/>
            <person name="Arai W."/>
            <person name="Tsubouchi T."/>
            <person name="Morono Y."/>
            <person name="Uchiyama I."/>
            <person name="Ito T."/>
            <person name="Fujiyama A."/>
            <person name="Inagaki F."/>
            <person name="Takami H."/>
        </authorList>
    </citation>
    <scope>NUCLEOTIDE SEQUENCE</scope>
    <source>
        <strain evidence="6">Expedition CK06-06</strain>
    </source>
</reference>
<keyword evidence="2" id="KW-0479">Metal-binding</keyword>
<dbReference type="GO" id="GO:0046872">
    <property type="term" value="F:metal ion binding"/>
    <property type="evidence" value="ECO:0007669"/>
    <property type="project" value="UniProtKB-KW"/>
</dbReference>
<protein>
    <recommendedName>
        <fullName evidence="7">FAD/NAD(P)-binding domain-containing protein</fullName>
    </recommendedName>
</protein>
<dbReference type="AlphaFoldDB" id="X0YIU8"/>
<name>X0YIU8_9ZZZZ</name>
<accession>X0YIU8</accession>
<keyword evidence="1" id="KW-0004">4Fe-4S</keyword>
<dbReference type="GO" id="GO:0016491">
    <property type="term" value="F:oxidoreductase activity"/>
    <property type="evidence" value="ECO:0007669"/>
    <property type="project" value="UniProtKB-KW"/>
</dbReference>
<dbReference type="Gene3D" id="3.50.50.60">
    <property type="entry name" value="FAD/NAD(P)-binding domain"/>
    <property type="match status" value="1"/>
</dbReference>